<organism evidence="2 3">
    <name type="scientific">Fusarium duplospermum</name>
    <dbReference type="NCBI Taxonomy" id="1325734"/>
    <lineage>
        <taxon>Eukaryota</taxon>
        <taxon>Fungi</taxon>
        <taxon>Dikarya</taxon>
        <taxon>Ascomycota</taxon>
        <taxon>Pezizomycotina</taxon>
        <taxon>Sordariomycetes</taxon>
        <taxon>Hypocreomycetidae</taxon>
        <taxon>Hypocreales</taxon>
        <taxon>Nectriaceae</taxon>
        <taxon>Fusarium</taxon>
        <taxon>Fusarium solani species complex</taxon>
    </lineage>
</organism>
<feature type="compositionally biased region" description="Polar residues" evidence="1">
    <location>
        <begin position="92"/>
        <end position="107"/>
    </location>
</feature>
<reference evidence="2 3" key="1">
    <citation type="submission" date="2017-06" db="EMBL/GenBank/DDBJ databases">
        <title>Comparative genomic analysis of Ambrosia Fusariam Clade fungi.</title>
        <authorList>
            <person name="Stajich J.E."/>
            <person name="Carrillo J."/>
            <person name="Kijimoto T."/>
            <person name="Eskalen A."/>
            <person name="O'Donnell K."/>
            <person name="Kasson M."/>
        </authorList>
    </citation>
    <scope>NUCLEOTIDE SEQUENCE [LARGE SCALE GENOMIC DNA]</scope>
    <source>
        <strain evidence="2 3">NRRL62584</strain>
    </source>
</reference>
<dbReference type="EMBL" id="NKCI01000007">
    <property type="protein sequence ID" value="RSL71113.1"/>
    <property type="molecule type" value="Genomic_DNA"/>
</dbReference>
<name>A0A428R109_9HYPO</name>
<comment type="caution">
    <text evidence="2">The sequence shown here is derived from an EMBL/GenBank/DDBJ whole genome shotgun (WGS) entry which is preliminary data.</text>
</comment>
<dbReference type="Proteomes" id="UP000288168">
    <property type="component" value="Unassembled WGS sequence"/>
</dbReference>
<proteinExistence type="predicted"/>
<evidence type="ECO:0000313" key="3">
    <source>
        <dbReference type="Proteomes" id="UP000288168"/>
    </source>
</evidence>
<feature type="region of interest" description="Disordered" evidence="1">
    <location>
        <begin position="84"/>
        <end position="107"/>
    </location>
</feature>
<sequence length="107" mass="11939">MYGRLYKKDHVAIGTWLPSPAFPFRLVHVSHMKSKHDDLCRDGRSAPRPRSKHKITTCVSRAFTHTSPPTIGPFRLACSTQCGESSRRDGIVSTNGKSTPVCQETRT</sequence>
<evidence type="ECO:0000256" key="1">
    <source>
        <dbReference type="SAM" id="MobiDB-lite"/>
    </source>
</evidence>
<gene>
    <name evidence="2" type="ORF">CEP54_001528</name>
</gene>
<protein>
    <submittedName>
        <fullName evidence="2">Uncharacterized protein</fullName>
    </submittedName>
</protein>
<evidence type="ECO:0000313" key="2">
    <source>
        <dbReference type="EMBL" id="RSL71113.1"/>
    </source>
</evidence>
<dbReference type="AlphaFoldDB" id="A0A428R109"/>
<accession>A0A428R109</accession>
<keyword evidence="3" id="KW-1185">Reference proteome</keyword>